<keyword evidence="1" id="KW-1133">Transmembrane helix</keyword>
<sequence length="124" mass="13935">MKQYNSKLGSANTSKINDSPVKEIAMDTIMDTLFLTGLLLVLGGAIIYVWVSNFFATFMKGFYLLGSTLFKKSKALQQIDEQLSEDTNLQEWKRKRARQLMALLLVAGMLLIILSLIWAGIQLS</sequence>
<keyword evidence="4" id="KW-1185">Reference proteome</keyword>
<dbReference type="Proteomes" id="UP001067708">
    <property type="component" value="Unassembled WGS sequence"/>
</dbReference>
<name>A0ABT4HS02_9BACL</name>
<comment type="caution">
    <text evidence="3">The sequence shown here is derived from an EMBL/GenBank/DDBJ whole genome shotgun (WGS) entry which is preliminary data.</text>
</comment>
<protein>
    <submittedName>
        <fullName evidence="3">DUF3899 domain-containing protein</fullName>
    </submittedName>
</protein>
<feature type="transmembrane region" description="Helical" evidence="1">
    <location>
        <begin position="32"/>
        <end position="51"/>
    </location>
</feature>
<feature type="transmembrane region" description="Helical" evidence="1">
    <location>
        <begin position="100"/>
        <end position="121"/>
    </location>
</feature>
<accession>A0ABT4HS02</accession>
<keyword evidence="1" id="KW-0812">Transmembrane</keyword>
<evidence type="ECO:0000259" key="2">
    <source>
        <dbReference type="Pfam" id="PF13038"/>
    </source>
</evidence>
<evidence type="ECO:0000313" key="4">
    <source>
        <dbReference type="Proteomes" id="UP001067708"/>
    </source>
</evidence>
<keyword evidence="1" id="KW-0472">Membrane</keyword>
<reference evidence="3" key="1">
    <citation type="submission" date="2022-09" db="EMBL/GenBank/DDBJ databases">
        <title>Genome analysis and characterization of larvicidal activity of Brevibacillus strains.</title>
        <authorList>
            <person name="Patrusheva E.V."/>
            <person name="Izotova A.O."/>
            <person name="Toshchakov S.V."/>
            <person name="Sineoky S.P."/>
        </authorList>
    </citation>
    <scope>NUCLEOTIDE SEQUENCE</scope>
    <source>
        <strain evidence="3">VKPM_B-13244</strain>
    </source>
</reference>
<evidence type="ECO:0000256" key="1">
    <source>
        <dbReference type="SAM" id="Phobius"/>
    </source>
</evidence>
<gene>
    <name evidence="3" type="ORF">O0535_02015</name>
</gene>
<proteinExistence type="predicted"/>
<dbReference type="EMBL" id="JAPTNG010000001">
    <property type="protein sequence ID" value="MCZ0829569.1"/>
    <property type="molecule type" value="Genomic_DNA"/>
</dbReference>
<evidence type="ECO:0000313" key="3">
    <source>
        <dbReference type="EMBL" id="MCZ0829569.1"/>
    </source>
</evidence>
<dbReference type="InterPro" id="IPR025007">
    <property type="entry name" value="DUF3899"/>
</dbReference>
<feature type="domain" description="DUF3899" evidence="2">
    <location>
        <begin position="31"/>
        <end position="117"/>
    </location>
</feature>
<dbReference type="Pfam" id="PF13038">
    <property type="entry name" value="DUF3899"/>
    <property type="match status" value="1"/>
</dbReference>
<organism evidence="3 4">
    <name type="scientific">Brevibacillus halotolerans</name>
    <dbReference type="NCBI Taxonomy" id="1507437"/>
    <lineage>
        <taxon>Bacteria</taxon>
        <taxon>Bacillati</taxon>
        <taxon>Bacillota</taxon>
        <taxon>Bacilli</taxon>
        <taxon>Bacillales</taxon>
        <taxon>Paenibacillaceae</taxon>
        <taxon>Brevibacillus</taxon>
    </lineage>
</organism>